<dbReference type="EMBL" id="JBFOLK010000003">
    <property type="protein sequence ID" value="KAL2523851.1"/>
    <property type="molecule type" value="Genomic_DNA"/>
</dbReference>
<accession>A0ABD1UFU9</accession>
<gene>
    <name evidence="1" type="ORF">Adt_08905</name>
</gene>
<organism evidence="1 2">
    <name type="scientific">Abeliophyllum distichum</name>
    <dbReference type="NCBI Taxonomy" id="126358"/>
    <lineage>
        <taxon>Eukaryota</taxon>
        <taxon>Viridiplantae</taxon>
        <taxon>Streptophyta</taxon>
        <taxon>Embryophyta</taxon>
        <taxon>Tracheophyta</taxon>
        <taxon>Spermatophyta</taxon>
        <taxon>Magnoliopsida</taxon>
        <taxon>eudicotyledons</taxon>
        <taxon>Gunneridae</taxon>
        <taxon>Pentapetalae</taxon>
        <taxon>asterids</taxon>
        <taxon>lamiids</taxon>
        <taxon>Lamiales</taxon>
        <taxon>Oleaceae</taxon>
        <taxon>Forsythieae</taxon>
        <taxon>Abeliophyllum</taxon>
    </lineage>
</organism>
<comment type="caution">
    <text evidence="1">The sequence shown here is derived from an EMBL/GenBank/DDBJ whole genome shotgun (WGS) entry which is preliminary data.</text>
</comment>
<reference evidence="2" key="1">
    <citation type="submission" date="2024-07" db="EMBL/GenBank/DDBJ databases">
        <title>Two chromosome-level genome assemblies of Korean endemic species Abeliophyllum distichum and Forsythia ovata (Oleaceae).</title>
        <authorList>
            <person name="Jang H."/>
        </authorList>
    </citation>
    <scope>NUCLEOTIDE SEQUENCE [LARGE SCALE GENOMIC DNA]</scope>
</reference>
<evidence type="ECO:0000313" key="2">
    <source>
        <dbReference type="Proteomes" id="UP001604336"/>
    </source>
</evidence>
<proteinExistence type="predicted"/>
<name>A0ABD1UFU9_9LAMI</name>
<evidence type="ECO:0000313" key="1">
    <source>
        <dbReference type="EMBL" id="KAL2523851.1"/>
    </source>
</evidence>
<dbReference type="AlphaFoldDB" id="A0ABD1UFU9"/>
<protein>
    <submittedName>
        <fullName evidence="1">Protein FAR1-RELATED SEQUENCE 5-like</fullName>
    </submittedName>
</protein>
<sequence>MMKINYNGWISTLAQVQYDELCDIFGNVADVVVDDEVQTQEIKKWLQLKMNDLNISKNRSACGSNLISGQGVQLVAELGSVEKESSIHMLDPKRSKANEALRKL</sequence>
<keyword evidence="2" id="KW-1185">Reference proteome</keyword>
<dbReference type="Proteomes" id="UP001604336">
    <property type="component" value="Unassembled WGS sequence"/>
</dbReference>